<dbReference type="Pfam" id="PF23153">
    <property type="entry name" value="Aip3p_Bud6_N"/>
    <property type="match status" value="1"/>
</dbReference>
<feature type="compositionally biased region" description="Polar residues" evidence="1">
    <location>
        <begin position="412"/>
        <end position="426"/>
    </location>
</feature>
<dbReference type="InterPro" id="IPR018222">
    <property type="entry name" value="Nuclear_transport_factor_2_euk"/>
</dbReference>
<name>A0A4S4L479_9AGAM</name>
<feature type="region of interest" description="Disordered" evidence="1">
    <location>
        <begin position="268"/>
        <end position="289"/>
    </location>
</feature>
<proteinExistence type="predicted"/>
<dbReference type="AlphaFoldDB" id="A0A4S4L479"/>
<dbReference type="InterPro" id="IPR002075">
    <property type="entry name" value="NTF2_dom"/>
</dbReference>
<dbReference type="EMBL" id="SGPL01000915">
    <property type="protein sequence ID" value="THH06134.1"/>
    <property type="molecule type" value="Genomic_DNA"/>
</dbReference>
<protein>
    <recommendedName>
        <fullName evidence="2">NTF2 domain-containing protein</fullName>
    </recommendedName>
</protein>
<evidence type="ECO:0000256" key="1">
    <source>
        <dbReference type="SAM" id="MobiDB-lite"/>
    </source>
</evidence>
<evidence type="ECO:0000313" key="4">
    <source>
        <dbReference type="Proteomes" id="UP000310158"/>
    </source>
</evidence>
<evidence type="ECO:0000313" key="3">
    <source>
        <dbReference type="EMBL" id="THH06134.1"/>
    </source>
</evidence>
<feature type="compositionally biased region" description="Low complexity" evidence="1">
    <location>
        <begin position="427"/>
        <end position="441"/>
    </location>
</feature>
<dbReference type="Pfam" id="PF22602">
    <property type="entry name" value="NXF_NTF2"/>
    <property type="match status" value="1"/>
</dbReference>
<gene>
    <name evidence="3" type="ORF">EW146_g9710</name>
</gene>
<evidence type="ECO:0000259" key="2">
    <source>
        <dbReference type="PROSITE" id="PS50177"/>
    </source>
</evidence>
<organism evidence="3 4">
    <name type="scientific">Bondarzewia mesenterica</name>
    <dbReference type="NCBI Taxonomy" id="1095465"/>
    <lineage>
        <taxon>Eukaryota</taxon>
        <taxon>Fungi</taxon>
        <taxon>Dikarya</taxon>
        <taxon>Basidiomycota</taxon>
        <taxon>Agaricomycotina</taxon>
        <taxon>Agaricomycetes</taxon>
        <taxon>Russulales</taxon>
        <taxon>Bondarzewiaceae</taxon>
        <taxon>Bondarzewia</taxon>
    </lineage>
</organism>
<keyword evidence="4" id="KW-1185">Reference proteome</keyword>
<feature type="region of interest" description="Disordered" evidence="1">
    <location>
        <begin position="388"/>
        <end position="553"/>
    </location>
</feature>
<comment type="caution">
    <text evidence="3">The sequence shown here is derived from an EMBL/GenBank/DDBJ whole genome shotgun (WGS) entry which is preliminary data.</text>
</comment>
<dbReference type="SUPFAM" id="SSF54427">
    <property type="entry name" value="NTF2-like"/>
    <property type="match status" value="1"/>
</dbReference>
<dbReference type="InterPro" id="IPR032710">
    <property type="entry name" value="NTF2-like_dom_sf"/>
</dbReference>
<dbReference type="Proteomes" id="UP000310158">
    <property type="component" value="Unassembled WGS sequence"/>
</dbReference>
<dbReference type="OrthoDB" id="783096at2759"/>
<accession>A0A4S4L479</accession>
<sequence>MVCGVLDQLDMARGRPLTTLVTLPLLASEAAASATRVRLSERSQFPCFVLVHCPLSRSALDSLFKLALLGRDTVSNGPRFQTRPPVQLPADSHCYDCLFYSLVRARTAADYNTPRLTSFMFATRAHPAGAYAYMNGRIQTNISPAADVPRAVASLLRTTKQLQETLQLWSTRQVTESQVSDVYVRLGTEFNATVTAFAYYSIDLSELYPIPQELRTVLEGCLSQDASTQVLAQYMPQLPESCFELVLRPKTLLYSTCIMSTSTNPESSTPAKFVQGTRVKTERSPSPAYVPQPKLVTSASKLYSDVPVECQKHYPGCKANRDAWAKREAENMRSKGLHVIRQFFRDDGMVIDWKSAKPVWDDTLEPEQHDIAAVIERAHVVNYHNHISVLPRKRKQPPSSSLLPSPRRHHLASSQPQTTRLSPNIGSASTQPQQSPSSSDSFVWFGNMPPSNSKKPTVRGRSGPSVSPIRMKPTMRGGGPSLQTPPSIPQDVIDVDSLSQPAQAAPQMRDKPPGPQPNVEVIDVDAEIQTQEDIPESESRLNRDPSPAPRFISPSFTSRLAYQQPCDDYGSSEDWSTDAEATALEKAALHYLEQYVRTFDDDRSSLASAYSRNATFSCQVPNVNRGEPSRSAEFAPLEEGRSMSSGRPSIHGLRQGRLDVISSLLSLGTHKFSCVVPVNVSYDVACLGGRTGVLLVAHGTVDKADMPDSRPLRVGMHFVLRPKYHDPEDGSTGGLWPLVAIAHQMTVWDLP</sequence>
<feature type="region of interest" description="Disordered" evidence="1">
    <location>
        <begin position="622"/>
        <end position="649"/>
    </location>
</feature>
<feature type="domain" description="NTF2" evidence="2">
    <location>
        <begin position="587"/>
        <end position="731"/>
    </location>
</feature>
<dbReference type="PROSITE" id="PS50177">
    <property type="entry name" value="NTF2_DOMAIN"/>
    <property type="match status" value="1"/>
</dbReference>
<dbReference type="Gene3D" id="3.10.450.50">
    <property type="match status" value="1"/>
</dbReference>
<dbReference type="InterPro" id="IPR056279">
    <property type="entry name" value="Aip3p_Bud6_N"/>
</dbReference>
<reference evidence="3 4" key="1">
    <citation type="submission" date="2019-02" db="EMBL/GenBank/DDBJ databases">
        <title>Genome sequencing of the rare red list fungi Bondarzewia mesenterica.</title>
        <authorList>
            <person name="Buettner E."/>
            <person name="Kellner H."/>
        </authorList>
    </citation>
    <scope>NUCLEOTIDE SEQUENCE [LARGE SCALE GENOMIC DNA]</scope>
    <source>
        <strain evidence="3 4">DSM 108281</strain>
    </source>
</reference>